<evidence type="ECO:0000313" key="6">
    <source>
        <dbReference type="Proteomes" id="UP001057291"/>
    </source>
</evidence>
<dbReference type="SUPFAM" id="SSF52540">
    <property type="entry name" value="P-loop containing nucleoside triphosphate hydrolases"/>
    <property type="match status" value="1"/>
</dbReference>
<sequence length="400" mass="44319">MTMNAAEWVEQTLQLALAKNASDIHMEPFEEGYQVRFRIDGQLVFMADIPSCDTGVVQRIKVLAGIDIAERRLPQDGSFHLGAGGMDVDIRVSTLPTLYGEKVVMRLLRYQSQIHELGELGMEEKDLERLLWLLEAPQGLLLVTGATGSGKTTTLYAMLRHLVKTRVSVTSLEDPIESRVPGVSQVQINDRAGLTFARGLRAVLRQDPNVIMVGEIRDEETAEIAVRASLTGHLVLSTLHTMDARGAFLRLVEFGISPKLVSAGVIGILSQKLVGVRCEYCKGSGNERLCSTCHGTGLQGRRGVFHLTVMNDELSTQFVEGLKRERSMNFSFESPEWLYGGDEHGTVTSTMEERALARALLFADGWTNELWVSVDCRSSFNEETMWQSGTEIIRQIDSGD</sequence>
<organism evidence="5 6">
    <name type="scientific">Collibacillus ludicampi</name>
    <dbReference type="NCBI Taxonomy" id="2771369"/>
    <lineage>
        <taxon>Bacteria</taxon>
        <taxon>Bacillati</taxon>
        <taxon>Bacillota</taxon>
        <taxon>Bacilli</taxon>
        <taxon>Bacillales</taxon>
        <taxon>Alicyclobacillaceae</taxon>
        <taxon>Collibacillus</taxon>
    </lineage>
</organism>
<evidence type="ECO:0000256" key="2">
    <source>
        <dbReference type="ARBA" id="ARBA00022741"/>
    </source>
</evidence>
<evidence type="ECO:0000259" key="4">
    <source>
        <dbReference type="SMART" id="SM00382"/>
    </source>
</evidence>
<dbReference type="Proteomes" id="UP001057291">
    <property type="component" value="Unassembled WGS sequence"/>
</dbReference>
<reference evidence="5" key="1">
    <citation type="journal article" date="2023" name="Int. J. Syst. Evol. Microbiol.">
        <title>Collibacillus ludicampi gen. nov., sp. nov., a new soil bacterium of the family Alicyclobacillaceae.</title>
        <authorList>
            <person name="Jojima T."/>
            <person name="Ioku Y."/>
            <person name="Fukuta Y."/>
            <person name="Shirasaka N."/>
            <person name="Matsumura Y."/>
            <person name="Mori M."/>
        </authorList>
    </citation>
    <scope>NUCLEOTIDE SEQUENCE</scope>
    <source>
        <strain evidence="5">TP075</strain>
    </source>
</reference>
<dbReference type="PANTHER" id="PTHR30258">
    <property type="entry name" value="TYPE II SECRETION SYSTEM PROTEIN GSPE-RELATED"/>
    <property type="match status" value="1"/>
</dbReference>
<comment type="caution">
    <text evidence="5">The sequence shown here is derived from an EMBL/GenBank/DDBJ whole genome shotgun (WGS) entry which is preliminary data.</text>
</comment>
<dbReference type="AlphaFoldDB" id="A0AAV4L9W4"/>
<keyword evidence="6" id="KW-1185">Reference proteome</keyword>
<feature type="domain" description="AAA+ ATPase" evidence="4">
    <location>
        <begin position="137"/>
        <end position="258"/>
    </location>
</feature>
<gene>
    <name evidence="5" type="ORF">DNHGIG_01390</name>
</gene>
<dbReference type="GO" id="GO:0016887">
    <property type="term" value="F:ATP hydrolysis activity"/>
    <property type="evidence" value="ECO:0007669"/>
    <property type="project" value="TreeGrafter"/>
</dbReference>
<comment type="similarity">
    <text evidence="1">Belongs to the GSP E family.</text>
</comment>
<dbReference type="GO" id="GO:0005886">
    <property type="term" value="C:plasma membrane"/>
    <property type="evidence" value="ECO:0007669"/>
    <property type="project" value="TreeGrafter"/>
</dbReference>
<dbReference type="GO" id="GO:0005524">
    <property type="term" value="F:ATP binding"/>
    <property type="evidence" value="ECO:0007669"/>
    <property type="project" value="UniProtKB-KW"/>
</dbReference>
<evidence type="ECO:0000313" key="5">
    <source>
        <dbReference type="EMBL" id="GIM44590.1"/>
    </source>
</evidence>
<dbReference type="Pfam" id="PF00437">
    <property type="entry name" value="T2SSE"/>
    <property type="match status" value="1"/>
</dbReference>
<dbReference type="Gene3D" id="3.40.50.300">
    <property type="entry name" value="P-loop containing nucleotide triphosphate hydrolases"/>
    <property type="match status" value="1"/>
</dbReference>
<dbReference type="SMART" id="SM00382">
    <property type="entry name" value="AAA"/>
    <property type="match status" value="1"/>
</dbReference>
<evidence type="ECO:0000256" key="3">
    <source>
        <dbReference type="ARBA" id="ARBA00022840"/>
    </source>
</evidence>
<dbReference type="InterPro" id="IPR003593">
    <property type="entry name" value="AAA+_ATPase"/>
</dbReference>
<proteinExistence type="inferred from homology"/>
<name>A0AAV4L9W4_9BACL</name>
<evidence type="ECO:0000256" key="1">
    <source>
        <dbReference type="ARBA" id="ARBA00006611"/>
    </source>
</evidence>
<accession>A0AAV4L9W4</accession>
<dbReference type="Gene3D" id="3.30.450.90">
    <property type="match status" value="1"/>
</dbReference>
<dbReference type="InterPro" id="IPR001482">
    <property type="entry name" value="T2SS/T4SS_dom"/>
</dbReference>
<dbReference type="InterPro" id="IPR027417">
    <property type="entry name" value="P-loop_NTPase"/>
</dbReference>
<keyword evidence="3" id="KW-0067">ATP-binding</keyword>
<keyword evidence="2" id="KW-0547">Nucleotide-binding</keyword>
<dbReference type="PANTHER" id="PTHR30258:SF2">
    <property type="entry name" value="COMG OPERON PROTEIN 1"/>
    <property type="match status" value="1"/>
</dbReference>
<protein>
    <recommendedName>
        <fullName evidence="4">AAA+ ATPase domain-containing protein</fullName>
    </recommendedName>
</protein>
<dbReference type="EMBL" id="BOQE01000001">
    <property type="protein sequence ID" value="GIM44590.1"/>
    <property type="molecule type" value="Genomic_DNA"/>
</dbReference>
<dbReference type="CDD" id="cd01129">
    <property type="entry name" value="PulE-GspE-like"/>
    <property type="match status" value="1"/>
</dbReference>